<protein>
    <recommendedName>
        <fullName evidence="3">Transcriptional regulator</fullName>
    </recommendedName>
</protein>
<dbReference type="AlphaFoldDB" id="A0A346AX29"/>
<reference evidence="1 2" key="1">
    <citation type="submission" date="2018-05" db="EMBL/GenBank/DDBJ databases">
        <title>Complete genome sequence of Megasphaera sp. AJH120T, isolated from the ceca of a chicken.</title>
        <authorList>
            <person name="Maki J."/>
            <person name="Looft T."/>
        </authorList>
    </citation>
    <scope>NUCLEOTIDE SEQUENCE [LARGE SCALE GENOMIC DNA]</scope>
    <source>
        <strain evidence="1 2">AJH120</strain>
    </source>
</reference>
<keyword evidence="2" id="KW-1185">Reference proteome</keyword>
<name>A0A346AX29_9FIRM</name>
<dbReference type="OrthoDB" id="3078708at2"/>
<sequence>MTAAAETDIFKIQRNLSDAGFAPSLIQKFLSLSQQKKRKEQYLLLARHRAELLEELHHTQYKIDCLDYMVYAMKKEDKPTDEHV</sequence>
<evidence type="ECO:0000313" key="1">
    <source>
        <dbReference type="EMBL" id="AXL20422.1"/>
    </source>
</evidence>
<accession>A0A346AX29</accession>
<dbReference type="RefSeq" id="WP_107195907.1">
    <property type="nucleotide sequence ID" value="NZ_CP029462.1"/>
</dbReference>
<proteinExistence type="predicted"/>
<dbReference type="KEGG" id="meg:DKB62_01900"/>
<evidence type="ECO:0008006" key="3">
    <source>
        <dbReference type="Google" id="ProtNLM"/>
    </source>
</evidence>
<organism evidence="1 2">
    <name type="scientific">Megasphaera stantonii</name>
    <dbReference type="NCBI Taxonomy" id="2144175"/>
    <lineage>
        <taxon>Bacteria</taxon>
        <taxon>Bacillati</taxon>
        <taxon>Bacillota</taxon>
        <taxon>Negativicutes</taxon>
        <taxon>Veillonellales</taxon>
        <taxon>Veillonellaceae</taxon>
        <taxon>Megasphaera</taxon>
    </lineage>
</organism>
<evidence type="ECO:0000313" key="2">
    <source>
        <dbReference type="Proteomes" id="UP000254337"/>
    </source>
</evidence>
<gene>
    <name evidence="1" type="ORF">DKB62_01900</name>
</gene>
<dbReference type="Proteomes" id="UP000254337">
    <property type="component" value="Chromosome"/>
</dbReference>
<dbReference type="EMBL" id="CP029462">
    <property type="protein sequence ID" value="AXL20422.1"/>
    <property type="molecule type" value="Genomic_DNA"/>
</dbReference>